<dbReference type="AlphaFoldDB" id="A0A016UNX5"/>
<organism evidence="2 3">
    <name type="scientific">Ancylostoma ceylanicum</name>
    <dbReference type="NCBI Taxonomy" id="53326"/>
    <lineage>
        <taxon>Eukaryota</taxon>
        <taxon>Metazoa</taxon>
        <taxon>Ecdysozoa</taxon>
        <taxon>Nematoda</taxon>
        <taxon>Chromadorea</taxon>
        <taxon>Rhabditida</taxon>
        <taxon>Rhabditina</taxon>
        <taxon>Rhabditomorpha</taxon>
        <taxon>Strongyloidea</taxon>
        <taxon>Ancylostomatidae</taxon>
        <taxon>Ancylostomatinae</taxon>
        <taxon>Ancylostoma</taxon>
    </lineage>
</organism>
<dbReference type="OrthoDB" id="5864807at2759"/>
<evidence type="ECO:0000313" key="2">
    <source>
        <dbReference type="EMBL" id="EYC16193.1"/>
    </source>
</evidence>
<name>A0A016UNX5_9BILA</name>
<feature type="transmembrane region" description="Helical" evidence="1">
    <location>
        <begin position="30"/>
        <end position="48"/>
    </location>
</feature>
<keyword evidence="3" id="KW-1185">Reference proteome</keyword>
<comment type="caution">
    <text evidence="2">The sequence shown here is derived from an EMBL/GenBank/DDBJ whole genome shotgun (WGS) entry which is preliminary data.</text>
</comment>
<evidence type="ECO:0000256" key="1">
    <source>
        <dbReference type="SAM" id="Phobius"/>
    </source>
</evidence>
<accession>A0A016UNX5</accession>
<sequence length="70" mass="7336">MNASSPARLLAIYGGTAFLVYIETNGFVKSSPAILLSLPVIALSLLTLTTTMQPEQRFTTSASFAILGAS</sequence>
<proteinExistence type="predicted"/>
<keyword evidence="1" id="KW-0472">Membrane</keyword>
<evidence type="ECO:0000313" key="3">
    <source>
        <dbReference type="Proteomes" id="UP000024635"/>
    </source>
</evidence>
<keyword evidence="1" id="KW-0812">Transmembrane</keyword>
<protein>
    <submittedName>
        <fullName evidence="2">Uncharacterized protein</fullName>
    </submittedName>
</protein>
<keyword evidence="1" id="KW-1133">Transmembrane helix</keyword>
<gene>
    <name evidence="2" type="primary">Acey_s0034.g2852</name>
    <name evidence="2" type="ORF">Y032_0034g2852</name>
</gene>
<dbReference type="EMBL" id="JARK01001370">
    <property type="protein sequence ID" value="EYC16193.1"/>
    <property type="molecule type" value="Genomic_DNA"/>
</dbReference>
<feature type="transmembrane region" description="Helical" evidence="1">
    <location>
        <begin position="7"/>
        <end position="24"/>
    </location>
</feature>
<dbReference type="Proteomes" id="UP000024635">
    <property type="component" value="Unassembled WGS sequence"/>
</dbReference>
<reference evidence="3" key="1">
    <citation type="journal article" date="2015" name="Nat. Genet.">
        <title>The genome and transcriptome of the zoonotic hookworm Ancylostoma ceylanicum identify infection-specific gene families.</title>
        <authorList>
            <person name="Schwarz E.M."/>
            <person name="Hu Y."/>
            <person name="Antoshechkin I."/>
            <person name="Miller M.M."/>
            <person name="Sternberg P.W."/>
            <person name="Aroian R.V."/>
        </authorList>
    </citation>
    <scope>NUCLEOTIDE SEQUENCE</scope>
    <source>
        <strain evidence="3">HY135</strain>
    </source>
</reference>